<dbReference type="STRING" id="1802397.A3J43_01140"/>
<dbReference type="InterPro" id="IPR036754">
    <property type="entry name" value="YbaK/aa-tRNA-synt-asso_dom_sf"/>
</dbReference>
<dbReference type="CDD" id="cd04332">
    <property type="entry name" value="YbaK_like"/>
    <property type="match status" value="1"/>
</dbReference>
<dbReference type="Gene3D" id="3.90.960.10">
    <property type="entry name" value="YbaK/aminoacyl-tRNA synthetase-associated domain"/>
    <property type="match status" value="1"/>
</dbReference>
<comment type="caution">
    <text evidence="2">The sequence shown here is derived from an EMBL/GenBank/DDBJ whole genome shotgun (WGS) entry which is preliminary data.</text>
</comment>
<name>A0A1F7UM34_9BACT</name>
<dbReference type="Proteomes" id="UP000176604">
    <property type="component" value="Unassembled WGS sequence"/>
</dbReference>
<accession>A0A1F7UM34</accession>
<dbReference type="EMBL" id="MGEF01000011">
    <property type="protein sequence ID" value="OGL79340.1"/>
    <property type="molecule type" value="Genomic_DNA"/>
</dbReference>
<protein>
    <recommendedName>
        <fullName evidence="1">YbaK/aminoacyl-tRNA synthetase-associated domain-containing protein</fullName>
    </recommendedName>
</protein>
<reference evidence="2 3" key="1">
    <citation type="journal article" date="2016" name="Nat. Commun.">
        <title>Thousands of microbial genomes shed light on interconnected biogeochemical processes in an aquifer system.</title>
        <authorList>
            <person name="Anantharaman K."/>
            <person name="Brown C.T."/>
            <person name="Hug L.A."/>
            <person name="Sharon I."/>
            <person name="Castelle C.J."/>
            <person name="Probst A.J."/>
            <person name="Thomas B.C."/>
            <person name="Singh A."/>
            <person name="Wilkins M.J."/>
            <person name="Karaoz U."/>
            <person name="Brodie E.L."/>
            <person name="Williams K.H."/>
            <person name="Hubbard S.S."/>
            <person name="Banfield J.F."/>
        </authorList>
    </citation>
    <scope>NUCLEOTIDE SEQUENCE [LARGE SCALE GENOMIC DNA]</scope>
</reference>
<dbReference type="Pfam" id="PF04073">
    <property type="entry name" value="tRNA_edit"/>
    <property type="match status" value="1"/>
</dbReference>
<organism evidence="2 3">
    <name type="scientific">Candidatus Uhrbacteria bacterium RIFCSPHIGHO2_12_FULL_54_23</name>
    <dbReference type="NCBI Taxonomy" id="1802397"/>
    <lineage>
        <taxon>Bacteria</taxon>
        <taxon>Candidatus Uhriibacteriota</taxon>
    </lineage>
</organism>
<evidence type="ECO:0000259" key="1">
    <source>
        <dbReference type="Pfam" id="PF04073"/>
    </source>
</evidence>
<dbReference type="SUPFAM" id="SSF55826">
    <property type="entry name" value="YbaK/ProRS associated domain"/>
    <property type="match status" value="1"/>
</dbReference>
<sequence>MSIPKKLLNYLQQKKAEYEFVPHKTVFTAFDLAQTLHRKSKEVVKTLVVKLNGKEPVVVMLTADKNLDKKKFLNVVNAWMMHKKAPPEALELKEKIRGRARTLEFANEKWLREKVMGKPGATPSFGSLLKMPLFVDKQVLTLKTLLINSGGYETSIKMSVAEFKKLERCVEGRFSALRK</sequence>
<feature type="domain" description="YbaK/aminoacyl-tRNA synthetase-associated" evidence="1">
    <location>
        <begin position="23"/>
        <end position="88"/>
    </location>
</feature>
<gene>
    <name evidence="2" type="ORF">A3J43_01140</name>
</gene>
<dbReference type="GO" id="GO:0002161">
    <property type="term" value="F:aminoacyl-tRNA deacylase activity"/>
    <property type="evidence" value="ECO:0007669"/>
    <property type="project" value="InterPro"/>
</dbReference>
<proteinExistence type="predicted"/>
<dbReference type="InterPro" id="IPR007214">
    <property type="entry name" value="YbaK/aa-tRNA-synth-assoc-dom"/>
</dbReference>
<evidence type="ECO:0000313" key="2">
    <source>
        <dbReference type="EMBL" id="OGL79340.1"/>
    </source>
</evidence>
<evidence type="ECO:0000313" key="3">
    <source>
        <dbReference type="Proteomes" id="UP000176604"/>
    </source>
</evidence>
<dbReference type="AlphaFoldDB" id="A0A1F7UM34"/>